<dbReference type="AlphaFoldDB" id="A0A367IZN5"/>
<name>A0A367IZN5_RHIAZ</name>
<gene>
    <name evidence="2" type="ORF">CU097_003041</name>
</gene>
<accession>A0A367IZN5</accession>
<feature type="region of interest" description="Disordered" evidence="1">
    <location>
        <begin position="1"/>
        <end position="37"/>
    </location>
</feature>
<evidence type="ECO:0000313" key="3">
    <source>
        <dbReference type="Proteomes" id="UP000252139"/>
    </source>
</evidence>
<comment type="caution">
    <text evidence="2">The sequence shown here is derived from an EMBL/GenBank/DDBJ whole genome shotgun (WGS) entry which is preliminary data.</text>
</comment>
<organism evidence="2 3">
    <name type="scientific">Rhizopus azygosporus</name>
    <name type="common">Rhizopus microsporus var. azygosporus</name>
    <dbReference type="NCBI Taxonomy" id="86630"/>
    <lineage>
        <taxon>Eukaryota</taxon>
        <taxon>Fungi</taxon>
        <taxon>Fungi incertae sedis</taxon>
        <taxon>Mucoromycota</taxon>
        <taxon>Mucoromycotina</taxon>
        <taxon>Mucoromycetes</taxon>
        <taxon>Mucorales</taxon>
        <taxon>Mucorineae</taxon>
        <taxon>Rhizopodaceae</taxon>
        <taxon>Rhizopus</taxon>
    </lineage>
</organism>
<sequence length="108" mass="12756">MHLNQNHKHHSSITSISSSISSIDHHSNSSSHTSLTYKRYSELAPTRRWDDSQLEMELAEDDLIEEQRKKKFINSSLRLKLSENLKFRHSHSNSNNTPLFKRLYSWFT</sequence>
<dbReference type="OrthoDB" id="2291008at2759"/>
<protein>
    <submittedName>
        <fullName evidence="2">Uncharacterized protein</fullName>
    </submittedName>
</protein>
<evidence type="ECO:0000256" key="1">
    <source>
        <dbReference type="SAM" id="MobiDB-lite"/>
    </source>
</evidence>
<feature type="compositionally biased region" description="Basic residues" evidence="1">
    <location>
        <begin position="1"/>
        <end position="11"/>
    </location>
</feature>
<reference evidence="2 3" key="1">
    <citation type="journal article" date="2018" name="G3 (Bethesda)">
        <title>Phylogenetic and Phylogenomic Definition of Rhizopus Species.</title>
        <authorList>
            <person name="Gryganskyi A.P."/>
            <person name="Golan J."/>
            <person name="Dolatabadi S."/>
            <person name="Mondo S."/>
            <person name="Robb S."/>
            <person name="Idnurm A."/>
            <person name="Muszewska A."/>
            <person name="Steczkiewicz K."/>
            <person name="Masonjones S."/>
            <person name="Liao H.L."/>
            <person name="Gajdeczka M.T."/>
            <person name="Anike F."/>
            <person name="Vuek A."/>
            <person name="Anishchenko I.M."/>
            <person name="Voigt K."/>
            <person name="de Hoog G.S."/>
            <person name="Smith M.E."/>
            <person name="Heitman J."/>
            <person name="Vilgalys R."/>
            <person name="Stajich J.E."/>
        </authorList>
    </citation>
    <scope>NUCLEOTIDE SEQUENCE [LARGE SCALE GENOMIC DNA]</scope>
    <source>
        <strain evidence="2 3">CBS 357.93</strain>
    </source>
</reference>
<evidence type="ECO:0000313" key="2">
    <source>
        <dbReference type="EMBL" id="RCH83155.1"/>
    </source>
</evidence>
<dbReference type="Proteomes" id="UP000252139">
    <property type="component" value="Unassembled WGS sequence"/>
</dbReference>
<keyword evidence="3" id="KW-1185">Reference proteome</keyword>
<dbReference type="EMBL" id="PJQL01002756">
    <property type="protein sequence ID" value="RCH83155.1"/>
    <property type="molecule type" value="Genomic_DNA"/>
</dbReference>
<proteinExistence type="predicted"/>
<feature type="compositionally biased region" description="Low complexity" evidence="1">
    <location>
        <begin position="12"/>
        <end position="34"/>
    </location>
</feature>